<feature type="compositionally biased region" description="Polar residues" evidence="1">
    <location>
        <begin position="92"/>
        <end position="104"/>
    </location>
</feature>
<gene>
    <name evidence="2" type="ORF">NCGR_LOCUS37782</name>
</gene>
<dbReference type="OrthoDB" id="1722085at2759"/>
<proteinExistence type="predicted"/>
<feature type="region of interest" description="Disordered" evidence="1">
    <location>
        <begin position="163"/>
        <end position="188"/>
    </location>
</feature>
<feature type="compositionally biased region" description="Basic residues" evidence="1">
    <location>
        <begin position="72"/>
        <end position="89"/>
    </location>
</feature>
<feature type="region of interest" description="Disordered" evidence="1">
    <location>
        <begin position="24"/>
        <end position="43"/>
    </location>
</feature>
<sequence length="188" mass="20276">MSGTPVATAEGLLAWIADDDVGVGLPRAENAGGDEFDKDQPDSKRSYYKCTTAGCPVPQACAARVRRPAHRDHHVRWPAQRRRAHRAWQRRTLPSRSTACGQRTAAGQNLAVASATRPTMVDRTAQKCMFSGQGSFGLGGALAQSSATSGSFVPSSFLDNTMGSYMSQQQERQNAAPREDMFSPQSTD</sequence>
<feature type="region of interest" description="Disordered" evidence="1">
    <location>
        <begin position="72"/>
        <end position="104"/>
    </location>
</feature>
<protein>
    <submittedName>
        <fullName evidence="2">Uncharacterized protein</fullName>
    </submittedName>
</protein>
<dbReference type="EMBL" id="CAJGYO010000009">
    <property type="protein sequence ID" value="CAD6254176.1"/>
    <property type="molecule type" value="Genomic_DNA"/>
</dbReference>
<keyword evidence="3" id="KW-1185">Reference proteome</keyword>
<reference evidence="2" key="1">
    <citation type="submission" date="2020-10" db="EMBL/GenBank/DDBJ databases">
        <authorList>
            <person name="Han B."/>
            <person name="Lu T."/>
            <person name="Zhao Q."/>
            <person name="Huang X."/>
            <person name="Zhao Y."/>
        </authorList>
    </citation>
    <scope>NUCLEOTIDE SEQUENCE</scope>
</reference>
<name>A0A811QEK0_9POAL</name>
<organism evidence="2 3">
    <name type="scientific">Miscanthus lutarioriparius</name>
    <dbReference type="NCBI Taxonomy" id="422564"/>
    <lineage>
        <taxon>Eukaryota</taxon>
        <taxon>Viridiplantae</taxon>
        <taxon>Streptophyta</taxon>
        <taxon>Embryophyta</taxon>
        <taxon>Tracheophyta</taxon>
        <taxon>Spermatophyta</taxon>
        <taxon>Magnoliopsida</taxon>
        <taxon>Liliopsida</taxon>
        <taxon>Poales</taxon>
        <taxon>Poaceae</taxon>
        <taxon>PACMAD clade</taxon>
        <taxon>Panicoideae</taxon>
        <taxon>Andropogonodae</taxon>
        <taxon>Andropogoneae</taxon>
        <taxon>Saccharinae</taxon>
        <taxon>Miscanthus</taxon>
    </lineage>
</organism>
<evidence type="ECO:0000313" key="2">
    <source>
        <dbReference type="EMBL" id="CAD6254176.1"/>
    </source>
</evidence>
<comment type="caution">
    <text evidence="2">The sequence shown here is derived from an EMBL/GenBank/DDBJ whole genome shotgun (WGS) entry which is preliminary data.</text>
</comment>
<dbReference type="AlphaFoldDB" id="A0A811QEK0"/>
<feature type="compositionally biased region" description="Polar residues" evidence="1">
    <location>
        <begin position="163"/>
        <end position="173"/>
    </location>
</feature>
<dbReference type="Proteomes" id="UP000604825">
    <property type="component" value="Unassembled WGS sequence"/>
</dbReference>
<evidence type="ECO:0000256" key="1">
    <source>
        <dbReference type="SAM" id="MobiDB-lite"/>
    </source>
</evidence>
<evidence type="ECO:0000313" key="3">
    <source>
        <dbReference type="Proteomes" id="UP000604825"/>
    </source>
</evidence>
<accession>A0A811QEK0</accession>